<dbReference type="Proteomes" id="UP000325218">
    <property type="component" value="Unassembled WGS sequence"/>
</dbReference>
<keyword evidence="5 6" id="KW-0326">Glycosidase</keyword>
<protein>
    <recommendedName>
        <fullName evidence="3 6">Alpha-galactosidase</fullName>
        <ecNumber evidence="3 6">3.2.1.22</ecNumber>
    </recommendedName>
</protein>
<dbReference type="GO" id="GO:0016052">
    <property type="term" value="P:carbohydrate catabolic process"/>
    <property type="evidence" value="ECO:0007669"/>
    <property type="project" value="InterPro"/>
</dbReference>
<dbReference type="CDD" id="cd14791">
    <property type="entry name" value="GH36"/>
    <property type="match status" value="1"/>
</dbReference>
<feature type="domain" description="Glycosyl hydrolase family 36 N-terminal" evidence="10">
    <location>
        <begin position="28"/>
        <end position="286"/>
    </location>
</feature>
<dbReference type="InterPro" id="IPR000111">
    <property type="entry name" value="Glyco_hydro_27/36_CS"/>
</dbReference>
<dbReference type="InterPro" id="IPR013780">
    <property type="entry name" value="Glyco_hydro_b"/>
</dbReference>
<accession>A0A5D0CWR5</accession>
<dbReference type="Gene3D" id="2.70.98.60">
    <property type="entry name" value="alpha-galactosidase from lactobacil brevis"/>
    <property type="match status" value="1"/>
</dbReference>
<dbReference type="InterPro" id="IPR002252">
    <property type="entry name" value="Glyco_hydro_36"/>
</dbReference>
<dbReference type="PANTHER" id="PTHR43053">
    <property type="entry name" value="GLYCOSIDASE FAMILY 31"/>
    <property type="match status" value="1"/>
</dbReference>
<dbReference type="PANTHER" id="PTHR43053:SF3">
    <property type="entry name" value="ALPHA-GALACTOSIDASE C-RELATED"/>
    <property type="match status" value="1"/>
</dbReference>
<gene>
    <name evidence="11" type="ORF">FRY98_01700</name>
</gene>
<evidence type="ECO:0000256" key="5">
    <source>
        <dbReference type="ARBA" id="ARBA00023295"/>
    </source>
</evidence>
<feature type="binding site" evidence="8">
    <location>
        <position position="200"/>
    </location>
    <ligand>
        <name>substrate</name>
    </ligand>
</feature>
<evidence type="ECO:0000256" key="2">
    <source>
        <dbReference type="ARBA" id="ARBA00006202"/>
    </source>
</evidence>
<dbReference type="Pfam" id="PF16875">
    <property type="entry name" value="Glyco_hydro_36N"/>
    <property type="match status" value="1"/>
</dbReference>
<dbReference type="InterPro" id="IPR050985">
    <property type="entry name" value="Alpha-glycosidase_related"/>
</dbReference>
<feature type="binding site" evidence="8">
    <location>
        <position position="527"/>
    </location>
    <ligand>
        <name>substrate</name>
    </ligand>
</feature>
<name>A0A5D0CWR5_9BACL</name>
<dbReference type="Gene3D" id="2.60.40.1180">
    <property type="entry name" value="Golgi alpha-mannosidase II"/>
    <property type="match status" value="1"/>
</dbReference>
<dbReference type="PROSITE" id="PS00512">
    <property type="entry name" value="ALPHA_GALACTOSIDASE"/>
    <property type="match status" value="1"/>
</dbReference>
<dbReference type="EC" id="3.2.1.22" evidence="3 6"/>
<evidence type="ECO:0000313" key="12">
    <source>
        <dbReference type="Proteomes" id="UP000325218"/>
    </source>
</evidence>
<feature type="active site" description="Proton donor" evidence="7">
    <location>
        <position position="549"/>
    </location>
</feature>
<keyword evidence="4 6" id="KW-0378">Hydrolase</keyword>
<proteinExistence type="inferred from homology"/>
<organism evidence="11 12">
    <name type="scientific">Paenibacillus faecis</name>
    <dbReference type="NCBI Taxonomy" id="862114"/>
    <lineage>
        <taxon>Bacteria</taxon>
        <taxon>Bacillati</taxon>
        <taxon>Bacillota</taxon>
        <taxon>Bacilli</taxon>
        <taxon>Bacillales</taxon>
        <taxon>Paenibacillaceae</taxon>
        <taxon>Paenibacillus</taxon>
    </lineage>
</organism>
<evidence type="ECO:0000259" key="10">
    <source>
        <dbReference type="Pfam" id="PF16875"/>
    </source>
</evidence>
<evidence type="ECO:0000256" key="7">
    <source>
        <dbReference type="PIRSR" id="PIRSR005536-1"/>
    </source>
</evidence>
<reference evidence="11 12" key="1">
    <citation type="submission" date="2019-08" db="EMBL/GenBank/DDBJ databases">
        <title>Genome sequencing of Paenibacillus faecis DSM 23593(T).</title>
        <authorList>
            <person name="Kook J.-K."/>
            <person name="Park S.-N."/>
            <person name="Lim Y.K."/>
        </authorList>
    </citation>
    <scope>NUCLEOTIDE SEQUENCE [LARGE SCALE GENOMIC DNA]</scope>
    <source>
        <strain evidence="11 12">DSM 23593</strain>
    </source>
</reference>
<comment type="catalytic activity">
    <reaction evidence="1 6">
        <text>Hydrolysis of terminal, non-reducing alpha-D-galactose residues in alpha-D-galactosides, including galactose oligosaccharides, galactomannans and galactolipids.</text>
        <dbReference type="EC" id="3.2.1.22"/>
    </reaction>
</comment>
<comment type="caution">
    <text evidence="11">The sequence shown here is derived from an EMBL/GenBank/DDBJ whole genome shotgun (WGS) entry which is preliminary data.</text>
</comment>
<evidence type="ECO:0000256" key="6">
    <source>
        <dbReference type="PIRNR" id="PIRNR005536"/>
    </source>
</evidence>
<evidence type="ECO:0000256" key="3">
    <source>
        <dbReference type="ARBA" id="ARBA00012755"/>
    </source>
</evidence>
<dbReference type="InterPro" id="IPR038417">
    <property type="entry name" value="Alpga-gal_N_sf"/>
</dbReference>
<keyword evidence="12" id="KW-1185">Reference proteome</keyword>
<feature type="domain" description="Glycosyl hydrolase family 36 C-terminal" evidence="9">
    <location>
        <begin position="650"/>
        <end position="726"/>
    </location>
</feature>
<dbReference type="InterPro" id="IPR013785">
    <property type="entry name" value="Aldolase_TIM"/>
</dbReference>
<dbReference type="PIRSF" id="PIRSF005536">
    <property type="entry name" value="Agal"/>
    <property type="match status" value="1"/>
</dbReference>
<feature type="binding site" evidence="8">
    <location>
        <position position="549"/>
    </location>
    <ligand>
        <name>substrate</name>
    </ligand>
</feature>
<feature type="active site" description="Nucleophile" evidence="7">
    <location>
        <position position="479"/>
    </location>
</feature>
<dbReference type="GO" id="GO:0004557">
    <property type="term" value="F:alpha-galactosidase activity"/>
    <property type="evidence" value="ECO:0007669"/>
    <property type="project" value="UniProtKB-UniRule"/>
</dbReference>
<feature type="binding site" evidence="8">
    <location>
        <position position="444"/>
    </location>
    <ligand>
        <name>substrate</name>
    </ligand>
</feature>
<evidence type="ECO:0000313" key="11">
    <source>
        <dbReference type="EMBL" id="TYA14429.1"/>
    </source>
</evidence>
<dbReference type="RefSeq" id="WP_148449980.1">
    <property type="nucleotide sequence ID" value="NZ_VSDO01000001.1"/>
</dbReference>
<dbReference type="Pfam" id="PF02065">
    <property type="entry name" value="Melibiase"/>
    <property type="match status" value="1"/>
</dbReference>
<dbReference type="InterPro" id="IPR031705">
    <property type="entry name" value="Glyco_hydro_36_C"/>
</dbReference>
<dbReference type="FunFam" id="3.20.20.70:FF:000118">
    <property type="entry name" value="Alpha-galactosidase"/>
    <property type="match status" value="1"/>
</dbReference>
<evidence type="ECO:0000256" key="4">
    <source>
        <dbReference type="ARBA" id="ARBA00022801"/>
    </source>
</evidence>
<evidence type="ECO:0000256" key="1">
    <source>
        <dbReference type="ARBA" id="ARBA00001255"/>
    </source>
</evidence>
<feature type="binding site" evidence="8">
    <location>
        <begin position="367"/>
        <end position="368"/>
    </location>
    <ligand>
        <name>substrate</name>
    </ligand>
</feature>
<sequence>MPIFYDKAQGLFHLQSQNSSYLIQLVHGYPAHLYYGPKLRNDSNLSNLLQLTERASFSPNPIPEDKRISLDTLPQEYPGYGTSDFRSPAYQVKLADGTRITELTYSSHRIISGKPALPGLPAVYTEQNSEAETLELELIDTVSGLTVTLFYTVFSDFNAIVRSVGITNAGQSAVELERVLSASVDFADSDYDALYLSGAWARERHVQRRKLAPGVTGISSRRGSSSHQQNPFIALLRPDANERQGEVYGFSLVYSGNFVAEAEVEQFGTTRLQIGINPFDFGWRLEPGERFQTPEVVMVYSGEGLGGMSRTFHRLYRTRLCRGQHRDQVRPILVNNWEATYFDFNADKIEAIAKAGSELGIELFVLDDGWFGRRDKDNCSLGDWFEDRRKLPGGLEDLARRVEATGLQFGLWVEPEMVSPDSDLYRSHPDWCLHVPNRRRTEARDQLVLDMSREDVRTYLYERLSAIFASVPISYVKWDMNRNMTEIGSAQVPAERQKEIAHRYILGLYDLLERLTTEFPHILFESCSGGGGRFDPGMLYYMPQTWTSDDTDGVERLKIQYGTSLVYPVSTMGAHVSAVPNHQVERITSLNFRGDVAMSGNFGYELDLTKFTQEEKETAKRQIEFYKQIRGLVQQGDLYRLRSPFEGNDTSWMFVSGDQEEALLFYFRVLAEPNAPLRSVKLEGLDPAKNYRLDPSGEVFGGDRLMYAGIPVSSMHGDFASMWVRLTAVH</sequence>
<dbReference type="EMBL" id="VSDO01000001">
    <property type="protein sequence ID" value="TYA14429.1"/>
    <property type="molecule type" value="Genomic_DNA"/>
</dbReference>
<dbReference type="SUPFAM" id="SSF51445">
    <property type="entry name" value="(Trans)glycosidases"/>
    <property type="match status" value="1"/>
</dbReference>
<comment type="similarity">
    <text evidence="2">Belongs to the glycosyl hydrolase 36 family.</text>
</comment>
<evidence type="ECO:0000256" key="8">
    <source>
        <dbReference type="PIRSR" id="PIRSR005536-2"/>
    </source>
</evidence>
<dbReference type="PRINTS" id="PR00743">
    <property type="entry name" value="GLHYDRLASE36"/>
</dbReference>
<dbReference type="InterPro" id="IPR017853">
    <property type="entry name" value="GH"/>
</dbReference>
<dbReference type="AlphaFoldDB" id="A0A5D0CWR5"/>
<dbReference type="Pfam" id="PF16874">
    <property type="entry name" value="Glyco_hydro_36C"/>
    <property type="match status" value="1"/>
</dbReference>
<dbReference type="Gene3D" id="3.20.20.70">
    <property type="entry name" value="Aldolase class I"/>
    <property type="match status" value="1"/>
</dbReference>
<dbReference type="InterPro" id="IPR031704">
    <property type="entry name" value="Glyco_hydro_36_N"/>
</dbReference>
<evidence type="ECO:0000259" key="9">
    <source>
        <dbReference type="Pfam" id="PF16874"/>
    </source>
</evidence>
<dbReference type="OrthoDB" id="9758822at2"/>
<feature type="binding site" evidence="8">
    <location>
        <begin position="477"/>
        <end position="481"/>
    </location>
    <ligand>
        <name>substrate</name>
    </ligand>
</feature>